<dbReference type="AlphaFoldDB" id="A0A3B4CCI1"/>
<evidence type="ECO:0000313" key="2">
    <source>
        <dbReference type="Proteomes" id="UP001501920"/>
    </source>
</evidence>
<sequence>MAGDSKQLQLSVRVYNTLQNLGCPLVDGLYLREADSMRELLCTPSLHRMDILKWICVRCVANSHYSIRTKGSLLYCHNHSVFTEIARFGHEMMLCKADERELIEV</sequence>
<reference evidence="1" key="3">
    <citation type="submission" date="2025-09" db="UniProtKB">
        <authorList>
            <consortium name="Ensembl"/>
        </authorList>
    </citation>
    <scope>IDENTIFICATION</scope>
</reference>
<accession>A0A3B4CCI1</accession>
<dbReference type="Ensembl" id="ENSPNAT00000015242.2">
    <property type="protein sequence ID" value="ENSPNAP00000009005.2"/>
    <property type="gene ID" value="ENSPNAG00000014576.2"/>
</dbReference>
<dbReference type="GO" id="GO:0070652">
    <property type="term" value="C:HAUS complex"/>
    <property type="evidence" value="ECO:0007669"/>
    <property type="project" value="TreeGrafter"/>
</dbReference>
<organism evidence="1 2">
    <name type="scientific">Pygocentrus nattereri</name>
    <name type="common">Red-bellied piranha</name>
    <dbReference type="NCBI Taxonomy" id="42514"/>
    <lineage>
        <taxon>Eukaryota</taxon>
        <taxon>Metazoa</taxon>
        <taxon>Chordata</taxon>
        <taxon>Craniata</taxon>
        <taxon>Vertebrata</taxon>
        <taxon>Euteleostomi</taxon>
        <taxon>Actinopterygii</taxon>
        <taxon>Neopterygii</taxon>
        <taxon>Teleostei</taxon>
        <taxon>Ostariophysi</taxon>
        <taxon>Characiformes</taxon>
        <taxon>Characoidei</taxon>
        <taxon>Pygocentrus</taxon>
    </lineage>
</organism>
<dbReference type="GO" id="GO:0051225">
    <property type="term" value="P:spindle assembly"/>
    <property type="evidence" value="ECO:0007669"/>
    <property type="project" value="TreeGrafter"/>
</dbReference>
<dbReference type="InterPro" id="IPR029711">
    <property type="entry name" value="Haus7-like"/>
</dbReference>
<dbReference type="OMA" id="WICICIC"/>
<protein>
    <submittedName>
        <fullName evidence="1">HAUS augmin-like complex, subunit 7</fullName>
    </submittedName>
</protein>
<reference evidence="1" key="2">
    <citation type="submission" date="2025-08" db="UniProtKB">
        <authorList>
            <consortium name="Ensembl"/>
        </authorList>
    </citation>
    <scope>IDENTIFICATION</scope>
</reference>
<name>A0A3B4CCI1_PYGNA</name>
<keyword evidence="2" id="KW-1185">Reference proteome</keyword>
<dbReference type="GO" id="GO:0031023">
    <property type="term" value="P:microtubule organizing center organization"/>
    <property type="evidence" value="ECO:0007669"/>
    <property type="project" value="TreeGrafter"/>
</dbReference>
<proteinExistence type="predicted"/>
<dbReference type="PANTHER" id="PTHR14352">
    <property type="entry name" value="HAUS AUGMIN-LIKE COMPLEX SUBUNIT 7"/>
    <property type="match status" value="1"/>
</dbReference>
<reference evidence="1 2" key="1">
    <citation type="submission" date="2020-10" db="EMBL/GenBank/DDBJ databases">
        <title>Pygocentrus nattereri (red-bellied piranha) genome, fPygNat1, primary haplotype.</title>
        <authorList>
            <person name="Myers G."/>
            <person name="Meyer A."/>
            <person name="Karagic N."/>
            <person name="Pippel M."/>
            <person name="Winkler S."/>
            <person name="Tracey A."/>
            <person name="Wood J."/>
            <person name="Formenti G."/>
            <person name="Howe K."/>
            <person name="Fedrigo O."/>
            <person name="Jarvis E.D."/>
        </authorList>
    </citation>
    <scope>NUCLEOTIDE SEQUENCE [LARGE SCALE GENOMIC DNA]</scope>
</reference>
<dbReference type="Proteomes" id="UP001501920">
    <property type="component" value="Chromosome 9"/>
</dbReference>
<dbReference type="STRING" id="42514.ENSPNAP00000009005"/>
<dbReference type="PANTHER" id="PTHR14352:SF2">
    <property type="entry name" value="HAUS AUGMIN-LIKE COMPLEX SUBUNIT 7"/>
    <property type="match status" value="1"/>
</dbReference>
<evidence type="ECO:0000313" key="1">
    <source>
        <dbReference type="Ensembl" id="ENSPNAP00000009005.2"/>
    </source>
</evidence>
<dbReference type="GO" id="GO:0051011">
    <property type="term" value="F:microtubule minus-end binding"/>
    <property type="evidence" value="ECO:0007669"/>
    <property type="project" value="TreeGrafter"/>
</dbReference>
<dbReference type="GeneTree" id="ENSGT00390000003937"/>